<accession>A0A8X6JQA5</accession>
<comment type="caution">
    <text evidence="1">The sequence shown here is derived from an EMBL/GenBank/DDBJ whole genome shotgun (WGS) entry which is preliminary data.</text>
</comment>
<evidence type="ECO:0000313" key="2">
    <source>
        <dbReference type="Proteomes" id="UP000887013"/>
    </source>
</evidence>
<dbReference type="OrthoDB" id="1101576at2759"/>
<gene>
    <name evidence="1" type="ORF">NPIL_655671</name>
</gene>
<sequence length="125" mass="14178">MMEEMLWEIKASPVFSFQFDESIDVSLCSLVYVRYIHLEHIEKEFLFSKTPKTTTKGEDVMEMISSFFESNDLQWKSLCVCADGTPSILGSRSGFQPKVRTQAKKLLLLPSETWAKSAGLLGDIC</sequence>
<dbReference type="PANTHER" id="PTHR45913:SF22">
    <property type="entry name" value="SCAN BOX DOMAIN-CONTAINING PROTEIN"/>
    <property type="match status" value="1"/>
</dbReference>
<dbReference type="PANTHER" id="PTHR45913">
    <property type="entry name" value="EPM2A-INTERACTING PROTEIN 1"/>
    <property type="match status" value="1"/>
</dbReference>
<name>A0A8X6JQA5_NEPPI</name>
<dbReference type="Proteomes" id="UP000887013">
    <property type="component" value="Unassembled WGS sequence"/>
</dbReference>
<evidence type="ECO:0000313" key="1">
    <source>
        <dbReference type="EMBL" id="GFS29174.1"/>
    </source>
</evidence>
<protein>
    <submittedName>
        <fullName evidence="1">DUF4371 domain-containing protein</fullName>
    </submittedName>
</protein>
<dbReference type="EMBL" id="BMAW01041543">
    <property type="protein sequence ID" value="GFS29174.1"/>
    <property type="molecule type" value="Genomic_DNA"/>
</dbReference>
<organism evidence="1 2">
    <name type="scientific">Nephila pilipes</name>
    <name type="common">Giant wood spider</name>
    <name type="synonym">Nephila maculata</name>
    <dbReference type="NCBI Taxonomy" id="299642"/>
    <lineage>
        <taxon>Eukaryota</taxon>
        <taxon>Metazoa</taxon>
        <taxon>Ecdysozoa</taxon>
        <taxon>Arthropoda</taxon>
        <taxon>Chelicerata</taxon>
        <taxon>Arachnida</taxon>
        <taxon>Araneae</taxon>
        <taxon>Araneomorphae</taxon>
        <taxon>Entelegynae</taxon>
        <taxon>Araneoidea</taxon>
        <taxon>Nephilidae</taxon>
        <taxon>Nephila</taxon>
    </lineage>
</organism>
<reference evidence="1" key="1">
    <citation type="submission" date="2020-08" db="EMBL/GenBank/DDBJ databases">
        <title>Multicomponent nature underlies the extraordinary mechanical properties of spider dragline silk.</title>
        <authorList>
            <person name="Kono N."/>
            <person name="Nakamura H."/>
            <person name="Mori M."/>
            <person name="Yoshida Y."/>
            <person name="Ohtoshi R."/>
            <person name="Malay A.D."/>
            <person name="Moran D.A.P."/>
            <person name="Tomita M."/>
            <person name="Numata K."/>
            <person name="Arakawa K."/>
        </authorList>
    </citation>
    <scope>NUCLEOTIDE SEQUENCE</scope>
</reference>
<proteinExistence type="predicted"/>
<dbReference type="AlphaFoldDB" id="A0A8X6JQA5"/>
<keyword evidence="2" id="KW-1185">Reference proteome</keyword>